<evidence type="ECO:0000313" key="2">
    <source>
        <dbReference type="EMBL" id="MED6153081.1"/>
    </source>
</evidence>
<name>A0ABU6TW57_9FABA</name>
<reference evidence="2 3" key="1">
    <citation type="journal article" date="2023" name="Plants (Basel)">
        <title>Bridging the Gap: Combining Genomics and Transcriptomics Approaches to Understand Stylosanthes scabra, an Orphan Legume from the Brazilian Caatinga.</title>
        <authorList>
            <person name="Ferreira-Neto J.R.C."/>
            <person name="da Silva M.D."/>
            <person name="Binneck E."/>
            <person name="de Melo N.F."/>
            <person name="da Silva R.H."/>
            <person name="de Melo A.L.T.M."/>
            <person name="Pandolfi V."/>
            <person name="Bustamante F.O."/>
            <person name="Brasileiro-Vidal A.C."/>
            <person name="Benko-Iseppon A.M."/>
        </authorList>
    </citation>
    <scope>NUCLEOTIDE SEQUENCE [LARGE SCALE GENOMIC DNA]</scope>
    <source>
        <tissue evidence="2">Leaves</tissue>
    </source>
</reference>
<evidence type="ECO:0000256" key="1">
    <source>
        <dbReference type="SAM" id="MobiDB-lite"/>
    </source>
</evidence>
<protein>
    <submittedName>
        <fullName evidence="2">Uncharacterized protein</fullName>
    </submittedName>
</protein>
<sequence>MEENETGENDESNKFKIVSPIIINPGLIKTAQMHVERQGKSNKKAKKTSSSSSESEYIESSHDSESDSDDTFSLSGSDSEQTMSDSMVRVQRRTRSKKDSGSEMDTLLLKRCRPSGRGRILRGKEEDRKEQSSRMNTNNHPKHLQKKRTHHTNNTKNNHPQQPSEEEEPPHHQHHKQPPQQPPQEEEPQHEQPPPKQPYQPSQQQQQQQEYIDISSCSDGEPEPTPITVLVPKAVPDMVPTTEKMIDEAAPSQSVLEVEVIDISSGSEDEHELQPDPIRILVPKVEEDIVTLPSARLITEVLMSMGQDKGEVPEPNSPPDPSISSFSLNLDWSTPLVTEEL</sequence>
<proteinExistence type="predicted"/>
<organism evidence="2 3">
    <name type="scientific">Stylosanthes scabra</name>
    <dbReference type="NCBI Taxonomy" id="79078"/>
    <lineage>
        <taxon>Eukaryota</taxon>
        <taxon>Viridiplantae</taxon>
        <taxon>Streptophyta</taxon>
        <taxon>Embryophyta</taxon>
        <taxon>Tracheophyta</taxon>
        <taxon>Spermatophyta</taxon>
        <taxon>Magnoliopsida</taxon>
        <taxon>eudicotyledons</taxon>
        <taxon>Gunneridae</taxon>
        <taxon>Pentapetalae</taxon>
        <taxon>rosids</taxon>
        <taxon>fabids</taxon>
        <taxon>Fabales</taxon>
        <taxon>Fabaceae</taxon>
        <taxon>Papilionoideae</taxon>
        <taxon>50 kb inversion clade</taxon>
        <taxon>dalbergioids sensu lato</taxon>
        <taxon>Dalbergieae</taxon>
        <taxon>Pterocarpus clade</taxon>
        <taxon>Stylosanthes</taxon>
    </lineage>
</organism>
<evidence type="ECO:0000313" key="3">
    <source>
        <dbReference type="Proteomes" id="UP001341840"/>
    </source>
</evidence>
<gene>
    <name evidence="2" type="ORF">PIB30_098133</name>
</gene>
<feature type="compositionally biased region" description="Polar residues" evidence="1">
    <location>
        <begin position="322"/>
        <end position="341"/>
    </location>
</feature>
<feature type="compositionally biased region" description="Polar residues" evidence="1">
    <location>
        <begin position="76"/>
        <end position="85"/>
    </location>
</feature>
<keyword evidence="3" id="KW-1185">Reference proteome</keyword>
<feature type="compositionally biased region" description="Low complexity" evidence="1">
    <location>
        <begin position="199"/>
        <end position="211"/>
    </location>
</feature>
<feature type="compositionally biased region" description="Basic residues" evidence="1">
    <location>
        <begin position="110"/>
        <end position="121"/>
    </location>
</feature>
<accession>A0ABU6TW57</accession>
<comment type="caution">
    <text evidence="2">The sequence shown here is derived from an EMBL/GenBank/DDBJ whole genome shotgun (WGS) entry which is preliminary data.</text>
</comment>
<feature type="region of interest" description="Disordered" evidence="1">
    <location>
        <begin position="306"/>
        <end position="341"/>
    </location>
</feature>
<dbReference type="Proteomes" id="UP001341840">
    <property type="component" value="Unassembled WGS sequence"/>
</dbReference>
<feature type="compositionally biased region" description="Basic and acidic residues" evidence="1">
    <location>
        <begin position="122"/>
        <end position="132"/>
    </location>
</feature>
<feature type="region of interest" description="Disordered" evidence="1">
    <location>
        <begin position="29"/>
        <end position="228"/>
    </location>
</feature>
<feature type="compositionally biased region" description="Low complexity" evidence="1">
    <location>
        <begin position="154"/>
        <end position="163"/>
    </location>
</feature>
<dbReference type="EMBL" id="JASCZI010093099">
    <property type="protein sequence ID" value="MED6153081.1"/>
    <property type="molecule type" value="Genomic_DNA"/>
</dbReference>
<feature type="compositionally biased region" description="Basic residues" evidence="1">
    <location>
        <begin position="140"/>
        <end position="153"/>
    </location>
</feature>